<evidence type="ECO:0000256" key="3">
    <source>
        <dbReference type="SAM" id="MobiDB-lite"/>
    </source>
</evidence>
<dbReference type="Proteomes" id="UP000591131">
    <property type="component" value="Unassembled WGS sequence"/>
</dbReference>
<dbReference type="InterPro" id="IPR051625">
    <property type="entry name" value="Signaling_Regulatory_Domain"/>
</dbReference>
<feature type="repeat" description="RCC1" evidence="2">
    <location>
        <begin position="784"/>
        <end position="837"/>
    </location>
</feature>
<feature type="repeat" description="RCC1" evidence="2">
    <location>
        <begin position="494"/>
        <end position="562"/>
    </location>
</feature>
<feature type="repeat" description="RCC1" evidence="2">
    <location>
        <begin position="718"/>
        <end position="783"/>
    </location>
</feature>
<keyword evidence="6" id="KW-1185">Reference proteome</keyword>
<feature type="region of interest" description="Disordered" evidence="3">
    <location>
        <begin position="907"/>
        <end position="978"/>
    </location>
</feature>
<reference evidence="5 6" key="1">
    <citation type="submission" date="2020-04" db="EMBL/GenBank/DDBJ databases">
        <title>Perkinsus chesapeaki whole genome sequence.</title>
        <authorList>
            <person name="Bogema D.R."/>
        </authorList>
    </citation>
    <scope>NUCLEOTIDE SEQUENCE [LARGE SCALE GENOMIC DNA]</scope>
    <source>
        <strain evidence="5">ATCC PRA-425</strain>
    </source>
</reference>
<evidence type="ECO:0000259" key="4">
    <source>
        <dbReference type="Pfam" id="PF25390"/>
    </source>
</evidence>
<dbReference type="PRINTS" id="PR00633">
    <property type="entry name" value="RCCNDNSATION"/>
</dbReference>
<evidence type="ECO:0000313" key="6">
    <source>
        <dbReference type="Proteomes" id="UP000591131"/>
    </source>
</evidence>
<dbReference type="OrthoDB" id="10256179at2759"/>
<accession>A0A7J6KVL0</accession>
<feature type="compositionally biased region" description="Polar residues" evidence="3">
    <location>
        <begin position="951"/>
        <end position="968"/>
    </location>
</feature>
<dbReference type="PROSITE" id="PS00626">
    <property type="entry name" value="RCC1_2"/>
    <property type="match status" value="2"/>
</dbReference>
<feature type="repeat" description="RCC1" evidence="2">
    <location>
        <begin position="618"/>
        <end position="667"/>
    </location>
</feature>
<dbReference type="Gene3D" id="1.10.3090.10">
    <property type="entry name" value="cca-adding enzyme, domain 2"/>
    <property type="match status" value="1"/>
</dbReference>
<dbReference type="Gene3D" id="2.130.10.30">
    <property type="entry name" value="Regulator of chromosome condensation 1/beta-lactamase-inhibitor protein II"/>
    <property type="match status" value="2"/>
</dbReference>
<sequence length="1018" mass="110029">PTITFQDDPLRILRAVRFATRLGFKLDNEIVKAASNPHIYGLLLTKVSRERWGVEVHKMLVRRATSLDSLDMLASLGIINVLTTVGEPAKFEEPTSGPECQGTMVRTLVKRLREVEPDHPLTDDQHYALTLAILTAGVYGLHVREKPNKPPRCACYGVLRHGLKLPNADAERASAISEVASGLSTWSEEQLSSPVFVGHFMRYLKDDWVVALCLAECLAPISDRQRYVNCRQNAIQSGLVGCWDWRAPVNGASLVNDFGMPRGEGLSALLEIQIDRLLSQCSMAVQDPEEFKSWLQGQVDEWIAANPEAVARANKSGKSKKSKKWPSSFSLTLLQALEEVTDPASRGVVVRTCRATNDISTDLLVVQGGACDFYEIALSQPPPMTVVLSIRAPMGVVTVIPDSMHFTDSDYDVPRRIVVRAKSVDAPGASDNSDELGYDLLHYVTSKFRAMDGISFRLKHRVSKPGEVISLPSKAVIIDLGGGDGHSVALLGNGTVYSWGDGSQGQLGYPVDGAALGMHAGSKVLEGRRYVDVPRRVEGILGECYIVSVACGANHTLVLSLDGQAFAFGRPDHGQLGFGPIGRSSRCSDPVRVDVPGRPRLTSIAAGGDMSAAIDSSGLLHTWGRGIFGALGHGTETNMWTPHQVDLEERVLAISLGTTHSALLTHSGAVMTCGSGEDGRLGFGTLKDCRRFVKVESIKVARLVCCGGSHTGVIDSDLNVLMWGSNSHGQLGLTSAINGDIHSHSTGRRSFREARPQVVEFFRGRGVCGLQLGHCHSLAITLHGVAYAWGDNSSGQLGIDSGGDTCEPLPRAIDNLLHAAVVRVGRGARDHSLLVSLFDRGCHSGQKLKTWKLELLGSDEAARAKANALFRASRRPIQPPFGRPACGRPGRRSLKLDRVGIPSRLLGADSTRSSVRPVSPVDPPLTSEEPTSLAASDSDWEYCDSSEEEQLSTASATENAMSATSMEQRGSLPARRSHLALTDRFPRFDSHRLRAMQGKKPRMSVRASIMAALASPYR</sequence>
<dbReference type="AlphaFoldDB" id="A0A7J6KVL0"/>
<evidence type="ECO:0000256" key="1">
    <source>
        <dbReference type="ARBA" id="ARBA00022737"/>
    </source>
</evidence>
<feature type="compositionally biased region" description="Low complexity" evidence="3">
    <location>
        <begin position="909"/>
        <end position="919"/>
    </location>
</feature>
<dbReference type="InterPro" id="IPR058923">
    <property type="entry name" value="RCC1-like_dom"/>
</dbReference>
<dbReference type="InterPro" id="IPR009091">
    <property type="entry name" value="RCC1/BLIP-II"/>
</dbReference>
<organism evidence="5 6">
    <name type="scientific">Perkinsus chesapeaki</name>
    <name type="common">Clam parasite</name>
    <name type="synonym">Perkinsus andrewsi</name>
    <dbReference type="NCBI Taxonomy" id="330153"/>
    <lineage>
        <taxon>Eukaryota</taxon>
        <taxon>Sar</taxon>
        <taxon>Alveolata</taxon>
        <taxon>Perkinsozoa</taxon>
        <taxon>Perkinsea</taxon>
        <taxon>Perkinsida</taxon>
        <taxon>Perkinsidae</taxon>
        <taxon>Perkinsus</taxon>
    </lineage>
</organism>
<dbReference type="SUPFAM" id="SSF50985">
    <property type="entry name" value="RCC1/BLIP-II"/>
    <property type="match status" value="1"/>
</dbReference>
<comment type="caution">
    <text evidence="5">The sequence shown here is derived from an EMBL/GenBank/DDBJ whole genome shotgun (WGS) entry which is preliminary data.</text>
</comment>
<feature type="domain" description="RCC1-like" evidence="4">
    <location>
        <begin position="460"/>
        <end position="828"/>
    </location>
</feature>
<evidence type="ECO:0000313" key="5">
    <source>
        <dbReference type="EMBL" id="KAF4650914.1"/>
    </source>
</evidence>
<keyword evidence="5" id="KW-0808">Transferase</keyword>
<dbReference type="GO" id="GO:0016740">
    <property type="term" value="F:transferase activity"/>
    <property type="evidence" value="ECO:0007669"/>
    <property type="project" value="UniProtKB-KW"/>
</dbReference>
<dbReference type="InterPro" id="IPR000408">
    <property type="entry name" value="Reg_chr_condens"/>
</dbReference>
<feature type="repeat" description="RCC1" evidence="2">
    <location>
        <begin position="668"/>
        <end position="717"/>
    </location>
</feature>
<proteinExistence type="predicted"/>
<protein>
    <submittedName>
        <fullName evidence="5">CCA tRNA nucleotidyltransferase, mitochondrial</fullName>
    </submittedName>
</protein>
<dbReference type="PANTHER" id="PTHR22872">
    <property type="entry name" value="BTK-BINDING PROTEIN-RELATED"/>
    <property type="match status" value="1"/>
</dbReference>
<dbReference type="SUPFAM" id="SSF81891">
    <property type="entry name" value="Poly A polymerase C-terminal region-like"/>
    <property type="match status" value="1"/>
</dbReference>
<feature type="repeat" description="RCC1" evidence="2">
    <location>
        <begin position="563"/>
        <end position="617"/>
    </location>
</feature>
<dbReference type="EMBL" id="JAAPAO010001156">
    <property type="protein sequence ID" value="KAF4650914.1"/>
    <property type="molecule type" value="Genomic_DNA"/>
</dbReference>
<evidence type="ECO:0000256" key="2">
    <source>
        <dbReference type="PROSITE-ProRule" id="PRU00235"/>
    </source>
</evidence>
<name>A0A7J6KVL0_PERCH</name>
<feature type="compositionally biased region" description="Acidic residues" evidence="3">
    <location>
        <begin position="938"/>
        <end position="950"/>
    </location>
</feature>
<keyword evidence="1" id="KW-0677">Repeat</keyword>
<gene>
    <name evidence="5" type="primary">CCA1_1</name>
    <name evidence="5" type="ORF">FOL47_000777</name>
</gene>
<dbReference type="PROSITE" id="PS50012">
    <property type="entry name" value="RCC1_3"/>
    <property type="match status" value="6"/>
</dbReference>
<dbReference type="Pfam" id="PF25390">
    <property type="entry name" value="WD40_RLD"/>
    <property type="match status" value="1"/>
</dbReference>
<feature type="non-terminal residue" evidence="5">
    <location>
        <position position="1018"/>
    </location>
</feature>